<organism evidence="2">
    <name type="scientific">Acidithiobacillus sulfuriphilus</name>
    <dbReference type="NCBI Taxonomy" id="1867749"/>
    <lineage>
        <taxon>Bacteria</taxon>
        <taxon>Pseudomonadati</taxon>
        <taxon>Pseudomonadota</taxon>
        <taxon>Acidithiobacillia</taxon>
        <taxon>Acidithiobacillales</taxon>
        <taxon>Acidithiobacillaceae</taxon>
        <taxon>Acidithiobacillus</taxon>
    </lineage>
</organism>
<accession>A0A3M8QTM6</accession>
<keyword evidence="1" id="KW-0732">Signal</keyword>
<comment type="caution">
    <text evidence="2">The sequence shown here is derived from an EMBL/GenBank/DDBJ whole genome shotgun (WGS) entry which is preliminary data.</text>
</comment>
<reference evidence="2" key="1">
    <citation type="submission" date="2018-10" db="EMBL/GenBank/DDBJ databases">
        <title>Acidithiobacillus sulfuriphilus sp. nov.: an extremely acidophilic sulfur-oxidizing chemolithotroph isolated from a neutral pH environment.</title>
        <authorList>
            <person name="Falagan C."/>
            <person name="Moya-Beltran A."/>
            <person name="Quatrini R."/>
            <person name="Johnson D.B."/>
        </authorList>
    </citation>
    <scope>NUCLEOTIDE SEQUENCE [LARGE SCALE GENOMIC DNA]</scope>
    <source>
        <strain evidence="2">CJ-2</strain>
    </source>
</reference>
<name>A0A3M8QTM6_9PROT</name>
<dbReference type="InterPro" id="IPR023614">
    <property type="entry name" value="Porin_dom_sf"/>
</dbReference>
<dbReference type="Gene3D" id="2.40.160.10">
    <property type="entry name" value="Porin"/>
    <property type="match status" value="1"/>
</dbReference>
<protein>
    <submittedName>
        <fullName evidence="2">Porin</fullName>
    </submittedName>
</protein>
<dbReference type="AlphaFoldDB" id="A0A3M8QTM6"/>
<dbReference type="Pfam" id="PF07396">
    <property type="entry name" value="Porin_O_P"/>
    <property type="match status" value="1"/>
</dbReference>
<dbReference type="EMBL" id="RIZI01000184">
    <property type="protein sequence ID" value="RNF59517.1"/>
    <property type="molecule type" value="Genomic_DNA"/>
</dbReference>
<dbReference type="InterPro" id="IPR010870">
    <property type="entry name" value="Porin_O/P"/>
</dbReference>
<feature type="chain" id="PRO_5018308056" evidence="1">
    <location>
        <begin position="21"/>
        <end position="414"/>
    </location>
</feature>
<dbReference type="SUPFAM" id="SSF56935">
    <property type="entry name" value="Porins"/>
    <property type="match status" value="1"/>
</dbReference>
<dbReference type="RefSeq" id="WP_123105010.1">
    <property type="nucleotide sequence ID" value="NZ_CP127527.1"/>
</dbReference>
<evidence type="ECO:0000313" key="2">
    <source>
        <dbReference type="EMBL" id="RNF59517.1"/>
    </source>
</evidence>
<dbReference type="OrthoDB" id="5291012at2"/>
<evidence type="ECO:0000256" key="1">
    <source>
        <dbReference type="SAM" id="SignalP"/>
    </source>
</evidence>
<proteinExistence type="predicted"/>
<sequence>MKKTLITAALGLALPTVAMADDPDKQQPVLFGYMQIAGSQQFGTGGPEGMVFSGNRIRLGVKGQAVRGVDYFFHYKWDRLWQSSILNSTYNNGQGFALPGANAGVQDAYLDIHLHPYLSAQAGKFRIPLGLERVQYSGSGLPFIQRSMTQSLGGNRSIGVMLHSPNLYKTKAYYAVGIFDNHSVDAGSAFNSYNVALPVGGGQTQVGGVMSNGSGRYLFSAMVGYRPSSMFNVALSGARADAAQLYTLNGVRVPAAKNVSAWTIGVDGNIHGLKYLAEYAAVSSYGGIEGLGATDWYVAGLANLHEMHLTPDWLDLEPAIRFEQFQVGSNAGLAAVSKAARVTSMAGLVNGATLDNLTLGVNYYWNPKNPNAAKVQLNYVIPSRSSAWRAAGRNIAPGNGYVYNTMVVQFQTAF</sequence>
<feature type="signal peptide" evidence="1">
    <location>
        <begin position="1"/>
        <end position="20"/>
    </location>
</feature>
<gene>
    <name evidence="2" type="ORF">EC580_11030</name>
</gene>